<dbReference type="InterPro" id="IPR000914">
    <property type="entry name" value="SBP_5_dom"/>
</dbReference>
<dbReference type="EMBL" id="AP014548">
    <property type="protein sequence ID" value="BAO56282.1"/>
    <property type="molecule type" value="Genomic_DNA"/>
</dbReference>
<accession>W8VXP4</accession>
<sequence>MRCADSGEAIDETTVFRYNEHANITSLDPAFSKDQRNIWACNLIYNGLVKLDQNLEVVPDLAENWHVSEDGLLYHFELKDSLYFHENIAFAKAENATSALEVSAADVKYSLERLTDPTVASPGSWIMSNVDSISVVSENELIIKLKNPFPAFLGLLTMKYCSVIPRPERLDADYDQRSNPIGTGPFYMKRWEENVKLVLRRNDLYHEVDDEGKALPYLEAVAITFKNDKQSEFLEFAQGNLDFINALDPSYKDELLTTQGELKPAYATRVQMIKAPFLNTEYLGLQLDSNTPELQSEKIRKAINLGFDRKQMIKYLRNNIGTPANSGFIPAGLPAGGKVQGYEYDPTKARQLVSEYVSESGNPNPQITISTNANYLDLCEYIQKELEKVGIQVEVEVMPPSTLRQARSAGQLDVFRSSWIADYPDAENYLSLFYSKNFSPNGPNYTHFSDPQFDAYYENALTNPDPKEREALYIKMDSMIIDKAAIVPLYYDQSVRFISKNVHGLETNGINILDLTRVYKTN</sequence>
<dbReference type="Pfam" id="PF00496">
    <property type="entry name" value="SBP_bac_5"/>
    <property type="match status" value="1"/>
</dbReference>
<dbReference type="GO" id="GO:0030288">
    <property type="term" value="C:outer membrane-bounded periplasmic space"/>
    <property type="evidence" value="ECO:0007669"/>
    <property type="project" value="UniProtKB-ARBA"/>
</dbReference>
<dbReference type="Gene3D" id="3.10.105.10">
    <property type="entry name" value="Dipeptide-binding Protein, Domain 3"/>
    <property type="match status" value="1"/>
</dbReference>
<dbReference type="InterPro" id="IPR030678">
    <property type="entry name" value="Peptide/Ni-bd"/>
</dbReference>
<dbReference type="PANTHER" id="PTHR30290:SF10">
    <property type="entry name" value="PERIPLASMIC OLIGOPEPTIDE-BINDING PROTEIN-RELATED"/>
    <property type="match status" value="1"/>
</dbReference>
<proteinExistence type="inferred from homology"/>
<keyword evidence="7" id="KW-1185">Reference proteome</keyword>
<dbReference type="KEGG" id="nmf:NMS_2273"/>
<evidence type="ECO:0000256" key="4">
    <source>
        <dbReference type="ARBA" id="ARBA00022729"/>
    </source>
</evidence>
<feature type="domain" description="Solute-binding protein family 5" evidence="5">
    <location>
        <begin position="56"/>
        <end position="437"/>
    </location>
</feature>
<evidence type="ECO:0000313" key="6">
    <source>
        <dbReference type="EMBL" id="BAO56282.1"/>
    </source>
</evidence>
<dbReference type="InterPro" id="IPR039424">
    <property type="entry name" value="SBP_5"/>
</dbReference>
<name>W8VXP4_9FLAO</name>
<dbReference type="PANTHER" id="PTHR30290">
    <property type="entry name" value="PERIPLASMIC BINDING COMPONENT OF ABC TRANSPORTER"/>
    <property type="match status" value="1"/>
</dbReference>
<dbReference type="GO" id="GO:0043190">
    <property type="term" value="C:ATP-binding cassette (ABC) transporter complex"/>
    <property type="evidence" value="ECO:0007669"/>
    <property type="project" value="InterPro"/>
</dbReference>
<dbReference type="Gene3D" id="3.40.190.10">
    <property type="entry name" value="Periplasmic binding protein-like II"/>
    <property type="match status" value="1"/>
</dbReference>
<dbReference type="PIRSF" id="PIRSF002741">
    <property type="entry name" value="MppA"/>
    <property type="match status" value="1"/>
</dbReference>
<evidence type="ECO:0000256" key="3">
    <source>
        <dbReference type="ARBA" id="ARBA00022448"/>
    </source>
</evidence>
<evidence type="ECO:0000259" key="5">
    <source>
        <dbReference type="Pfam" id="PF00496"/>
    </source>
</evidence>
<dbReference type="GO" id="GO:1904680">
    <property type="term" value="F:peptide transmembrane transporter activity"/>
    <property type="evidence" value="ECO:0007669"/>
    <property type="project" value="TreeGrafter"/>
</dbReference>
<gene>
    <name evidence="6" type="ORF">NMS_2273</name>
</gene>
<dbReference type="Gene3D" id="3.90.76.10">
    <property type="entry name" value="Dipeptide-binding Protein, Domain 1"/>
    <property type="match status" value="1"/>
</dbReference>
<dbReference type="Proteomes" id="UP000031760">
    <property type="component" value="Chromosome"/>
</dbReference>
<evidence type="ECO:0000256" key="1">
    <source>
        <dbReference type="ARBA" id="ARBA00004196"/>
    </source>
</evidence>
<comment type="subcellular location">
    <subcellularLocation>
        <location evidence="1">Cell envelope</location>
    </subcellularLocation>
</comment>
<comment type="similarity">
    <text evidence="2">Belongs to the bacterial solute-binding protein 5 family.</text>
</comment>
<keyword evidence="4" id="KW-0732">Signal</keyword>
<evidence type="ECO:0000256" key="2">
    <source>
        <dbReference type="ARBA" id="ARBA00005695"/>
    </source>
</evidence>
<dbReference type="HOGENOM" id="CLU_017028_7_4_10"/>
<reference evidence="6 7" key="1">
    <citation type="journal article" date="2014" name="Proc. Natl. Acad. Sci. U.S.A.">
        <title>Functional characterization of flavobacteria rhodopsins reveals a unique class of light-driven chloride pump in bacteria.</title>
        <authorList>
            <person name="Yoshizawa S."/>
            <person name="Kumagai Y."/>
            <person name="Kim H."/>
            <person name="Ogura Y."/>
            <person name="Hayashi T."/>
            <person name="Iwasaki W."/>
            <person name="DeLong E.F."/>
            <person name="Kogure K."/>
        </authorList>
    </citation>
    <scope>NUCLEOTIDE SEQUENCE [LARGE SCALE GENOMIC DNA]</scope>
    <source>
        <strain evidence="6 7">S1-08</strain>
    </source>
</reference>
<dbReference type="CDD" id="cd00995">
    <property type="entry name" value="PBP2_NikA_DppA_OppA_like"/>
    <property type="match status" value="1"/>
</dbReference>
<dbReference type="STRING" id="1454201.NMS_2273"/>
<evidence type="ECO:0000313" key="7">
    <source>
        <dbReference type="Proteomes" id="UP000031760"/>
    </source>
</evidence>
<dbReference type="GO" id="GO:0015833">
    <property type="term" value="P:peptide transport"/>
    <property type="evidence" value="ECO:0007669"/>
    <property type="project" value="TreeGrafter"/>
</dbReference>
<organism evidence="6 7">
    <name type="scientific">Nonlabens marinus S1-08</name>
    <dbReference type="NCBI Taxonomy" id="1454201"/>
    <lineage>
        <taxon>Bacteria</taxon>
        <taxon>Pseudomonadati</taxon>
        <taxon>Bacteroidota</taxon>
        <taxon>Flavobacteriia</taxon>
        <taxon>Flavobacteriales</taxon>
        <taxon>Flavobacteriaceae</taxon>
        <taxon>Nonlabens</taxon>
    </lineage>
</organism>
<protein>
    <submittedName>
        <fullName evidence="6">Dipeptide-binding ABC transporter, periplasmic substrate-binding component</fullName>
    </submittedName>
</protein>
<dbReference type="SUPFAM" id="SSF53850">
    <property type="entry name" value="Periplasmic binding protein-like II"/>
    <property type="match status" value="1"/>
</dbReference>
<dbReference type="AlphaFoldDB" id="W8VXP4"/>
<keyword evidence="3" id="KW-0813">Transport</keyword>